<name>A0A6J6MJ48_9ZZZZ</name>
<organism evidence="1">
    <name type="scientific">freshwater metagenome</name>
    <dbReference type="NCBI Taxonomy" id="449393"/>
    <lineage>
        <taxon>unclassified sequences</taxon>
        <taxon>metagenomes</taxon>
        <taxon>ecological metagenomes</taxon>
    </lineage>
</organism>
<accession>A0A6J6MJ48</accession>
<reference evidence="1" key="1">
    <citation type="submission" date="2020-05" db="EMBL/GenBank/DDBJ databases">
        <authorList>
            <person name="Chiriac C."/>
            <person name="Salcher M."/>
            <person name="Ghai R."/>
            <person name="Kavagutti S V."/>
        </authorList>
    </citation>
    <scope>NUCLEOTIDE SEQUENCE</scope>
</reference>
<sequence length="70" mass="8150">MRKGFCVFNESKRRFVLATLDFETAHRVNRLRGKSNVAHHRNLGVDERFDHGKTFTSTFEFHGLRAGTNK</sequence>
<proteinExistence type="predicted"/>
<dbReference type="EMBL" id="CAEZXE010000031">
    <property type="protein sequence ID" value="CAB4673982.1"/>
    <property type="molecule type" value="Genomic_DNA"/>
</dbReference>
<gene>
    <name evidence="1" type="ORF">UFOPK2350_00526</name>
</gene>
<dbReference type="AlphaFoldDB" id="A0A6J6MJ48"/>
<evidence type="ECO:0000313" key="1">
    <source>
        <dbReference type="EMBL" id="CAB4673982.1"/>
    </source>
</evidence>
<protein>
    <submittedName>
        <fullName evidence="1">Unannotated protein</fullName>
    </submittedName>
</protein>